<protein>
    <recommendedName>
        <fullName evidence="1">DUF7730 domain-containing protein</fullName>
    </recommendedName>
</protein>
<evidence type="ECO:0000313" key="2">
    <source>
        <dbReference type="EMBL" id="KAF2435779.1"/>
    </source>
</evidence>
<name>A0A9P4P345_9PEZI</name>
<dbReference type="PANTHER" id="PTHR42085">
    <property type="entry name" value="F-BOX DOMAIN-CONTAINING PROTEIN"/>
    <property type="match status" value="1"/>
</dbReference>
<dbReference type="Pfam" id="PF24864">
    <property type="entry name" value="DUF7730"/>
    <property type="match status" value="1"/>
</dbReference>
<dbReference type="Proteomes" id="UP000800235">
    <property type="component" value="Unassembled WGS sequence"/>
</dbReference>
<gene>
    <name evidence="2" type="ORF">EJ08DRAFT_645467</name>
</gene>
<reference evidence="2" key="1">
    <citation type="journal article" date="2020" name="Stud. Mycol.">
        <title>101 Dothideomycetes genomes: a test case for predicting lifestyles and emergence of pathogens.</title>
        <authorList>
            <person name="Haridas S."/>
            <person name="Albert R."/>
            <person name="Binder M."/>
            <person name="Bloem J."/>
            <person name="Labutti K."/>
            <person name="Salamov A."/>
            <person name="Andreopoulos B."/>
            <person name="Baker S."/>
            <person name="Barry K."/>
            <person name="Bills G."/>
            <person name="Bluhm B."/>
            <person name="Cannon C."/>
            <person name="Castanera R."/>
            <person name="Culley D."/>
            <person name="Daum C."/>
            <person name="Ezra D."/>
            <person name="Gonzalez J."/>
            <person name="Henrissat B."/>
            <person name="Kuo A."/>
            <person name="Liang C."/>
            <person name="Lipzen A."/>
            <person name="Lutzoni F."/>
            <person name="Magnuson J."/>
            <person name="Mondo S."/>
            <person name="Nolan M."/>
            <person name="Ohm R."/>
            <person name="Pangilinan J."/>
            <person name="Park H.-J."/>
            <person name="Ramirez L."/>
            <person name="Alfaro M."/>
            <person name="Sun H."/>
            <person name="Tritt A."/>
            <person name="Yoshinaga Y."/>
            <person name="Zwiers L.-H."/>
            <person name="Turgeon B."/>
            <person name="Goodwin S."/>
            <person name="Spatafora J."/>
            <person name="Crous P."/>
            <person name="Grigoriev I."/>
        </authorList>
    </citation>
    <scope>NUCLEOTIDE SEQUENCE</scope>
    <source>
        <strain evidence="2">CBS 130266</strain>
    </source>
</reference>
<dbReference type="InterPro" id="IPR056632">
    <property type="entry name" value="DUF7730"/>
</dbReference>
<dbReference type="AlphaFoldDB" id="A0A9P4P345"/>
<sequence>MANKATGLGFMDLPPELRQKIYRYLFVIGKVDFVRMAVNGRGHYTRETPLPGMIHVRWDPPKGSRIRATTQLLRTCKTVFAEALPIFYGENTFIVDIHDSSAQGQFGKAIGKKARALIKHIRLEKYDLGNHWQSKSRGTIFKPLRGLRVFDFSITQDKAILTYDAIRRGIPHVPFLQEVRQIFPLVELRLRVKHERKDKRIGSRRFDMYLIVNNDMTSYDFTVKGKIGQLRA</sequence>
<evidence type="ECO:0000259" key="1">
    <source>
        <dbReference type="Pfam" id="PF24864"/>
    </source>
</evidence>
<dbReference type="OrthoDB" id="62952at2759"/>
<proteinExistence type="predicted"/>
<evidence type="ECO:0000313" key="3">
    <source>
        <dbReference type="Proteomes" id="UP000800235"/>
    </source>
</evidence>
<accession>A0A9P4P345</accession>
<dbReference type="EMBL" id="MU007012">
    <property type="protein sequence ID" value="KAF2435779.1"/>
    <property type="molecule type" value="Genomic_DNA"/>
</dbReference>
<keyword evidence="3" id="KW-1185">Reference proteome</keyword>
<dbReference type="PANTHER" id="PTHR42085:SF1">
    <property type="entry name" value="F-BOX DOMAIN-CONTAINING PROTEIN"/>
    <property type="match status" value="1"/>
</dbReference>
<organism evidence="2 3">
    <name type="scientific">Tothia fuscella</name>
    <dbReference type="NCBI Taxonomy" id="1048955"/>
    <lineage>
        <taxon>Eukaryota</taxon>
        <taxon>Fungi</taxon>
        <taxon>Dikarya</taxon>
        <taxon>Ascomycota</taxon>
        <taxon>Pezizomycotina</taxon>
        <taxon>Dothideomycetes</taxon>
        <taxon>Pleosporomycetidae</taxon>
        <taxon>Venturiales</taxon>
        <taxon>Cylindrosympodiaceae</taxon>
        <taxon>Tothia</taxon>
    </lineage>
</organism>
<comment type="caution">
    <text evidence="2">The sequence shown here is derived from an EMBL/GenBank/DDBJ whole genome shotgun (WGS) entry which is preliminary data.</text>
</comment>
<dbReference type="InterPro" id="IPR038883">
    <property type="entry name" value="AN11006-like"/>
</dbReference>
<feature type="domain" description="DUF7730" evidence="1">
    <location>
        <begin position="10"/>
        <end position="128"/>
    </location>
</feature>